<dbReference type="InParanoid" id="A0A059BU24"/>
<gene>
    <name evidence="1" type="ORF">EUGRSUZ_F03032</name>
</gene>
<reference evidence="1" key="1">
    <citation type="submission" date="2013-07" db="EMBL/GenBank/DDBJ databases">
        <title>The genome of Eucalyptus grandis.</title>
        <authorList>
            <person name="Schmutz J."/>
            <person name="Hayes R."/>
            <person name="Myburg A."/>
            <person name="Tuskan G."/>
            <person name="Grattapaglia D."/>
            <person name="Rokhsar D.S."/>
        </authorList>
    </citation>
    <scope>NUCLEOTIDE SEQUENCE</scope>
    <source>
        <tissue evidence="1">Leaf extractions</tissue>
    </source>
</reference>
<dbReference type="EMBL" id="KK198758">
    <property type="protein sequence ID" value="KCW69617.1"/>
    <property type="molecule type" value="Genomic_DNA"/>
</dbReference>
<name>A0A059BU24_EUCGR</name>
<dbReference type="AlphaFoldDB" id="A0A059BU24"/>
<sequence>MHLCMIIRAGYCKSNRTKKWKQCEGREELQSWQLIVLFFILASAGFASKDNCSSLIDTCNCKWLMQTLCYQAPRVL</sequence>
<protein>
    <submittedName>
        <fullName evidence="1">Uncharacterized protein</fullName>
    </submittedName>
</protein>
<proteinExistence type="predicted"/>
<accession>A0A059BU24</accession>
<dbReference type="Gramene" id="KCW69617">
    <property type="protein sequence ID" value="KCW69617"/>
    <property type="gene ID" value="EUGRSUZ_F03032"/>
</dbReference>
<organism evidence="1">
    <name type="scientific">Eucalyptus grandis</name>
    <name type="common">Flooded gum</name>
    <dbReference type="NCBI Taxonomy" id="71139"/>
    <lineage>
        <taxon>Eukaryota</taxon>
        <taxon>Viridiplantae</taxon>
        <taxon>Streptophyta</taxon>
        <taxon>Embryophyta</taxon>
        <taxon>Tracheophyta</taxon>
        <taxon>Spermatophyta</taxon>
        <taxon>Magnoliopsida</taxon>
        <taxon>eudicotyledons</taxon>
        <taxon>Gunneridae</taxon>
        <taxon>Pentapetalae</taxon>
        <taxon>rosids</taxon>
        <taxon>malvids</taxon>
        <taxon>Myrtales</taxon>
        <taxon>Myrtaceae</taxon>
        <taxon>Myrtoideae</taxon>
        <taxon>Eucalypteae</taxon>
        <taxon>Eucalyptus</taxon>
    </lineage>
</organism>
<evidence type="ECO:0000313" key="1">
    <source>
        <dbReference type="EMBL" id="KCW69617.1"/>
    </source>
</evidence>